<protein>
    <submittedName>
        <fullName evidence="1">Uncharacterized protein</fullName>
    </submittedName>
</protein>
<sequence length="66" mass="7802">MKTIKNRIQTICFQSENSAIFFLDLLFVENAERIIKYVEKMNVGWMVFAHLIMSAQESVKRQYVTV</sequence>
<dbReference type="Proteomes" id="UP000003793">
    <property type="component" value="Unassembled WGS sequence"/>
</dbReference>
<organism evidence="1 2">
    <name type="scientific">Coprococcus comes ATCC 27758</name>
    <dbReference type="NCBI Taxonomy" id="470146"/>
    <lineage>
        <taxon>Bacteria</taxon>
        <taxon>Bacillati</taxon>
        <taxon>Bacillota</taxon>
        <taxon>Clostridia</taxon>
        <taxon>Lachnospirales</taxon>
        <taxon>Lachnospiraceae</taxon>
        <taxon>Coprococcus</taxon>
    </lineage>
</organism>
<gene>
    <name evidence="1" type="ORF">COPCOM_02625</name>
</gene>
<dbReference type="AlphaFoldDB" id="C0BC16"/>
<reference evidence="1 2" key="2">
    <citation type="submission" date="2009-03" db="EMBL/GenBank/DDBJ databases">
        <title>Draft genome sequence of Coprococcus comes (ATCC 27758).</title>
        <authorList>
            <person name="Sudarsanam P."/>
            <person name="Ley R."/>
            <person name="Guruge J."/>
            <person name="Turnbaugh P.J."/>
            <person name="Mahowald M."/>
            <person name="Liep D."/>
            <person name="Gordon J."/>
        </authorList>
    </citation>
    <scope>NUCLEOTIDE SEQUENCE [LARGE SCALE GENOMIC DNA]</scope>
    <source>
        <strain evidence="1 2">ATCC 27758</strain>
    </source>
</reference>
<reference evidence="1 2" key="1">
    <citation type="submission" date="2009-02" db="EMBL/GenBank/DDBJ databases">
        <authorList>
            <person name="Fulton L."/>
            <person name="Clifton S."/>
            <person name="Fulton B."/>
            <person name="Xu J."/>
            <person name="Minx P."/>
            <person name="Pepin K.H."/>
            <person name="Johnson M."/>
            <person name="Bhonagiri V."/>
            <person name="Nash W.E."/>
            <person name="Mardis E.R."/>
            <person name="Wilson R.K."/>
        </authorList>
    </citation>
    <scope>NUCLEOTIDE SEQUENCE [LARGE SCALE GENOMIC DNA]</scope>
    <source>
        <strain evidence="1 2">ATCC 27758</strain>
    </source>
</reference>
<evidence type="ECO:0000313" key="2">
    <source>
        <dbReference type="Proteomes" id="UP000003793"/>
    </source>
</evidence>
<dbReference type="HOGENOM" id="CLU_2823734_0_0_9"/>
<accession>C0BC16</accession>
<name>C0BC16_9FIRM</name>
<comment type="caution">
    <text evidence="1">The sequence shown here is derived from an EMBL/GenBank/DDBJ whole genome shotgun (WGS) entry which is preliminary data.</text>
</comment>
<dbReference type="EMBL" id="ABVR01000041">
    <property type="protein sequence ID" value="EEG89640.1"/>
    <property type="molecule type" value="Genomic_DNA"/>
</dbReference>
<proteinExistence type="predicted"/>
<evidence type="ECO:0000313" key="1">
    <source>
        <dbReference type="EMBL" id="EEG89640.1"/>
    </source>
</evidence>